<accession>A0A9D4C8J7</accession>
<sequence>MSSNCFQYAVKWLQLHLVTAIVDMGSNGTAVRQPHLLAHANTGLAPTTIVTCSLVSDLPGRILPALNAESTMPM</sequence>
<dbReference type="Proteomes" id="UP000828390">
    <property type="component" value="Unassembled WGS sequence"/>
</dbReference>
<reference evidence="2" key="1">
    <citation type="journal article" date="2019" name="bioRxiv">
        <title>The Genome of the Zebra Mussel, Dreissena polymorpha: A Resource for Invasive Species Research.</title>
        <authorList>
            <person name="McCartney M.A."/>
            <person name="Auch B."/>
            <person name="Kono T."/>
            <person name="Mallez S."/>
            <person name="Zhang Y."/>
            <person name="Obille A."/>
            <person name="Becker A."/>
            <person name="Abrahante J.E."/>
            <person name="Garbe J."/>
            <person name="Badalamenti J.P."/>
            <person name="Herman A."/>
            <person name="Mangelson H."/>
            <person name="Liachko I."/>
            <person name="Sullivan S."/>
            <person name="Sone E.D."/>
            <person name="Koren S."/>
            <person name="Silverstein K.A.T."/>
            <person name="Beckman K.B."/>
            <person name="Gohl D.M."/>
        </authorList>
    </citation>
    <scope>NUCLEOTIDE SEQUENCE</scope>
    <source>
        <strain evidence="2">Duluth1</strain>
        <tissue evidence="2">Whole animal</tissue>
    </source>
</reference>
<organism evidence="2 3">
    <name type="scientific">Dreissena polymorpha</name>
    <name type="common">Zebra mussel</name>
    <name type="synonym">Mytilus polymorpha</name>
    <dbReference type="NCBI Taxonomy" id="45954"/>
    <lineage>
        <taxon>Eukaryota</taxon>
        <taxon>Metazoa</taxon>
        <taxon>Spiralia</taxon>
        <taxon>Lophotrochozoa</taxon>
        <taxon>Mollusca</taxon>
        <taxon>Bivalvia</taxon>
        <taxon>Autobranchia</taxon>
        <taxon>Heteroconchia</taxon>
        <taxon>Euheterodonta</taxon>
        <taxon>Imparidentia</taxon>
        <taxon>Neoheterodontei</taxon>
        <taxon>Myida</taxon>
        <taxon>Dreissenoidea</taxon>
        <taxon>Dreissenidae</taxon>
        <taxon>Dreissena</taxon>
    </lineage>
</organism>
<evidence type="ECO:0000256" key="1">
    <source>
        <dbReference type="SAM" id="SignalP"/>
    </source>
</evidence>
<dbReference type="AlphaFoldDB" id="A0A9D4C8J7"/>
<proteinExistence type="predicted"/>
<reference evidence="2" key="2">
    <citation type="submission" date="2020-11" db="EMBL/GenBank/DDBJ databases">
        <authorList>
            <person name="McCartney M.A."/>
            <person name="Auch B."/>
            <person name="Kono T."/>
            <person name="Mallez S."/>
            <person name="Becker A."/>
            <person name="Gohl D.M."/>
            <person name="Silverstein K.A.T."/>
            <person name="Koren S."/>
            <person name="Bechman K.B."/>
            <person name="Herman A."/>
            <person name="Abrahante J.E."/>
            <person name="Garbe J."/>
        </authorList>
    </citation>
    <scope>NUCLEOTIDE SEQUENCE</scope>
    <source>
        <strain evidence="2">Duluth1</strain>
        <tissue evidence="2">Whole animal</tissue>
    </source>
</reference>
<comment type="caution">
    <text evidence="2">The sequence shown here is derived from an EMBL/GenBank/DDBJ whole genome shotgun (WGS) entry which is preliminary data.</text>
</comment>
<keyword evidence="1" id="KW-0732">Signal</keyword>
<feature type="chain" id="PRO_5038691426" evidence="1">
    <location>
        <begin position="21"/>
        <end position="74"/>
    </location>
</feature>
<evidence type="ECO:0000313" key="3">
    <source>
        <dbReference type="Proteomes" id="UP000828390"/>
    </source>
</evidence>
<feature type="signal peptide" evidence="1">
    <location>
        <begin position="1"/>
        <end position="20"/>
    </location>
</feature>
<protein>
    <submittedName>
        <fullName evidence="2">Uncharacterized protein</fullName>
    </submittedName>
</protein>
<gene>
    <name evidence="2" type="ORF">DPMN_062062</name>
</gene>
<name>A0A9D4C8J7_DREPO</name>
<keyword evidence="3" id="KW-1185">Reference proteome</keyword>
<evidence type="ECO:0000313" key="2">
    <source>
        <dbReference type="EMBL" id="KAH3719230.1"/>
    </source>
</evidence>
<dbReference type="EMBL" id="JAIWYP010000013">
    <property type="protein sequence ID" value="KAH3719230.1"/>
    <property type="molecule type" value="Genomic_DNA"/>
</dbReference>